<proteinExistence type="predicted"/>
<organism evidence="1 2">
    <name type="scientific">Paraburkholderia piptadeniae</name>
    <dbReference type="NCBI Taxonomy" id="1701573"/>
    <lineage>
        <taxon>Bacteria</taxon>
        <taxon>Pseudomonadati</taxon>
        <taxon>Pseudomonadota</taxon>
        <taxon>Betaproteobacteria</taxon>
        <taxon>Burkholderiales</taxon>
        <taxon>Burkholderiaceae</taxon>
        <taxon>Paraburkholderia</taxon>
    </lineage>
</organism>
<evidence type="ECO:0000313" key="1">
    <source>
        <dbReference type="EMBL" id="SIT36761.1"/>
    </source>
</evidence>
<protein>
    <submittedName>
        <fullName evidence="1">Uncharacterized protein</fullName>
    </submittedName>
</protein>
<name>A0A1N7RPY0_9BURK</name>
<accession>A0A1N7RPY0</accession>
<comment type="caution">
    <text evidence="1">The sequence shown here is derived from an EMBL/GenBank/DDBJ whole genome shotgun (WGS) entry which is preliminary data.</text>
</comment>
<dbReference type="Proteomes" id="UP000195569">
    <property type="component" value="Unassembled WGS sequence"/>
</dbReference>
<evidence type="ECO:0000313" key="2">
    <source>
        <dbReference type="Proteomes" id="UP000195569"/>
    </source>
</evidence>
<gene>
    <name evidence="1" type="ORF">BN2476_100079</name>
</gene>
<dbReference type="EMBL" id="CYGY02000010">
    <property type="protein sequence ID" value="SIT36761.1"/>
    <property type="molecule type" value="Genomic_DNA"/>
</dbReference>
<dbReference type="AlphaFoldDB" id="A0A1N7RPY0"/>
<reference evidence="1" key="1">
    <citation type="submission" date="2016-12" db="EMBL/GenBank/DDBJ databases">
        <authorList>
            <person name="Moulin L."/>
        </authorList>
    </citation>
    <scope>NUCLEOTIDE SEQUENCE [LARGE SCALE GENOMIC DNA]</scope>
    <source>
        <strain evidence="1">STM 7183</strain>
    </source>
</reference>
<sequence length="46" mass="5077">MHARYLSDQSGILRAVRYNGTGPGPSIAKFYWQSPAVCSSIQALDY</sequence>
<keyword evidence="2" id="KW-1185">Reference proteome</keyword>